<organism evidence="10 11">
    <name type="scientific">Pleurostoma richardsiae</name>
    <dbReference type="NCBI Taxonomy" id="41990"/>
    <lineage>
        <taxon>Eukaryota</taxon>
        <taxon>Fungi</taxon>
        <taxon>Dikarya</taxon>
        <taxon>Ascomycota</taxon>
        <taxon>Pezizomycotina</taxon>
        <taxon>Sordariomycetes</taxon>
        <taxon>Sordariomycetidae</taxon>
        <taxon>Calosphaeriales</taxon>
        <taxon>Pleurostomataceae</taxon>
        <taxon>Pleurostoma</taxon>
    </lineage>
</organism>
<comment type="caution">
    <text evidence="10">The sequence shown here is derived from an EMBL/GenBank/DDBJ whole genome shotgun (WGS) entry which is preliminary data.</text>
</comment>
<feature type="domain" description="C2H2-type" evidence="9">
    <location>
        <begin position="32"/>
        <end position="59"/>
    </location>
</feature>
<comment type="subcellular location">
    <subcellularLocation>
        <location evidence="1">Nucleus</location>
    </subcellularLocation>
</comment>
<dbReference type="SUPFAM" id="SSF57667">
    <property type="entry name" value="beta-beta-alpha zinc fingers"/>
    <property type="match status" value="1"/>
</dbReference>
<feature type="compositionally biased region" description="Low complexity" evidence="8">
    <location>
        <begin position="93"/>
        <end position="107"/>
    </location>
</feature>
<evidence type="ECO:0000256" key="5">
    <source>
        <dbReference type="ARBA" id="ARBA00022833"/>
    </source>
</evidence>
<evidence type="ECO:0000256" key="8">
    <source>
        <dbReference type="SAM" id="MobiDB-lite"/>
    </source>
</evidence>
<keyword evidence="5" id="KW-0862">Zinc</keyword>
<keyword evidence="2" id="KW-0479">Metal-binding</keyword>
<evidence type="ECO:0000256" key="3">
    <source>
        <dbReference type="ARBA" id="ARBA00022737"/>
    </source>
</evidence>
<dbReference type="InterPro" id="IPR013087">
    <property type="entry name" value="Znf_C2H2_type"/>
</dbReference>
<dbReference type="GO" id="GO:0008270">
    <property type="term" value="F:zinc ion binding"/>
    <property type="evidence" value="ECO:0007669"/>
    <property type="project" value="UniProtKB-KW"/>
</dbReference>
<dbReference type="GO" id="GO:0005634">
    <property type="term" value="C:nucleus"/>
    <property type="evidence" value="ECO:0007669"/>
    <property type="project" value="UniProtKB-SubCell"/>
</dbReference>
<dbReference type="GO" id="GO:0000981">
    <property type="term" value="F:DNA-binding transcription factor activity, RNA polymerase II-specific"/>
    <property type="evidence" value="ECO:0007669"/>
    <property type="project" value="InterPro"/>
</dbReference>
<dbReference type="SMART" id="SM00355">
    <property type="entry name" value="ZnF_C2H2"/>
    <property type="match status" value="2"/>
</dbReference>
<feature type="domain" description="C2H2-type" evidence="9">
    <location>
        <begin position="4"/>
        <end position="31"/>
    </location>
</feature>
<dbReference type="PROSITE" id="PS50157">
    <property type="entry name" value="ZINC_FINGER_C2H2_2"/>
    <property type="match status" value="2"/>
</dbReference>
<dbReference type="PANTHER" id="PTHR40626">
    <property type="entry name" value="MIP31509P"/>
    <property type="match status" value="1"/>
</dbReference>
<keyword evidence="4 7" id="KW-0863">Zinc-finger</keyword>
<dbReference type="PANTHER" id="PTHR40626:SF7">
    <property type="entry name" value="TRANSCRIPTION FACTOR, PUTATIVE (AFU_ORTHOLOGUE AFUA_1G04110)-RELATED"/>
    <property type="match status" value="1"/>
</dbReference>
<proteinExistence type="predicted"/>
<keyword evidence="11" id="KW-1185">Reference proteome</keyword>
<reference evidence="10" key="1">
    <citation type="submission" date="2022-07" db="EMBL/GenBank/DDBJ databases">
        <title>Fungi with potential for degradation of polypropylene.</title>
        <authorList>
            <person name="Gostincar C."/>
        </authorList>
    </citation>
    <scope>NUCLEOTIDE SEQUENCE</scope>
    <source>
        <strain evidence="10">EXF-13308</strain>
    </source>
</reference>
<keyword evidence="3" id="KW-0677">Repeat</keyword>
<evidence type="ECO:0000259" key="9">
    <source>
        <dbReference type="PROSITE" id="PS50157"/>
    </source>
</evidence>
<dbReference type="FunFam" id="3.30.160.60:FF:002343">
    <property type="entry name" value="Zinc finger protein 33A"/>
    <property type="match status" value="1"/>
</dbReference>
<accession>A0AA38RB16</accession>
<protein>
    <recommendedName>
        <fullName evidence="9">C2H2-type domain-containing protein</fullName>
    </recommendedName>
</protein>
<dbReference type="AlphaFoldDB" id="A0AA38RB16"/>
<gene>
    <name evidence="10" type="ORF">NKR23_g11236</name>
</gene>
<evidence type="ECO:0000256" key="2">
    <source>
        <dbReference type="ARBA" id="ARBA00022723"/>
    </source>
</evidence>
<evidence type="ECO:0000256" key="4">
    <source>
        <dbReference type="ARBA" id="ARBA00022771"/>
    </source>
</evidence>
<dbReference type="EMBL" id="JANBVO010000057">
    <property type="protein sequence ID" value="KAJ9132412.1"/>
    <property type="molecule type" value="Genomic_DNA"/>
</dbReference>
<evidence type="ECO:0000313" key="10">
    <source>
        <dbReference type="EMBL" id="KAJ9132412.1"/>
    </source>
</evidence>
<dbReference type="Proteomes" id="UP001174694">
    <property type="component" value="Unassembled WGS sequence"/>
</dbReference>
<dbReference type="InterPro" id="IPR051059">
    <property type="entry name" value="VerF-like"/>
</dbReference>
<dbReference type="PROSITE" id="PS00028">
    <property type="entry name" value="ZINC_FINGER_C2H2_1"/>
    <property type="match status" value="2"/>
</dbReference>
<dbReference type="Pfam" id="PF00096">
    <property type="entry name" value="zf-C2H2"/>
    <property type="match status" value="2"/>
</dbReference>
<evidence type="ECO:0000256" key="7">
    <source>
        <dbReference type="PROSITE-ProRule" id="PRU00042"/>
    </source>
</evidence>
<sequence>MAAKQCTICNRQFSKTEHLRRHERSHTRERPYKCPVCHKSFARSDVLFRHCKKHEQDAQNAATTQSNTIHCVTTTVPNNGGNVIDLLHSAGRDSSQGSPSATSPSSDTSILVAAPAALVPEHLPERSLELPRRSGSLGGSQWAVQHDLHVGFDPTLAPGANTESDLPGINTMRFPDADVLLSILSPPPSSHVAVQQGGMPVSALDVLEPIPSLSFDAHNFFTQRSQDGTSEASQYELDQSWWLSPNRDPSAQHAETMLSELPSTQLPIQSTQPEAEPRNRRFVVMGRGDLSKLVCRAFPGLVKAISDELHASGSGKVSVTLRLTAMMDALLVLILASLLGHNGRVDQIESLYVNLMSKAQCDGFFSADEYPLSLASLVSIQNEERRWRVWGSVESVKRLTFHLIQLDCCPDILPSLLMLLQLRLIEASTLLDRLPQSSGAHVKLLPWKAFSEDVRSNQLAQLTINLAPAADERRKELDINCAISWHASCMMLGAYLPLFETAAGRYGPAAAVSSLKEISTWVLTPSARRCCLHAAQIFKLILNRKYSDAIRLHSMIALFQAALVLGLYVYAMPESDTGDMFDLYEEVDWVALERIGVWDGPARVPQSGAILMPAAAFVLNGGRISLGEFIVASGHSQARKCWLHFASLMLSLGRWKSRIFSGILHVMCDSLSDMDSSNLEDATEKST</sequence>
<name>A0AA38RB16_9PEZI</name>
<dbReference type="Gene3D" id="3.30.160.60">
    <property type="entry name" value="Classic Zinc Finger"/>
    <property type="match status" value="2"/>
</dbReference>
<evidence type="ECO:0000256" key="6">
    <source>
        <dbReference type="ARBA" id="ARBA00023242"/>
    </source>
</evidence>
<keyword evidence="6" id="KW-0539">Nucleus</keyword>
<evidence type="ECO:0000313" key="11">
    <source>
        <dbReference type="Proteomes" id="UP001174694"/>
    </source>
</evidence>
<dbReference type="GO" id="GO:0000978">
    <property type="term" value="F:RNA polymerase II cis-regulatory region sequence-specific DNA binding"/>
    <property type="evidence" value="ECO:0007669"/>
    <property type="project" value="InterPro"/>
</dbReference>
<evidence type="ECO:0000256" key="1">
    <source>
        <dbReference type="ARBA" id="ARBA00004123"/>
    </source>
</evidence>
<dbReference type="GO" id="GO:0000785">
    <property type="term" value="C:chromatin"/>
    <property type="evidence" value="ECO:0007669"/>
    <property type="project" value="TreeGrafter"/>
</dbReference>
<dbReference type="InterPro" id="IPR036236">
    <property type="entry name" value="Znf_C2H2_sf"/>
</dbReference>
<feature type="region of interest" description="Disordered" evidence="8">
    <location>
        <begin position="88"/>
        <end position="107"/>
    </location>
</feature>